<keyword evidence="6" id="KW-0217">Developmental protein</keyword>
<name>A0A8R1UDL1_PRIPA</name>
<keyword evidence="14" id="KW-0966">Cell projection</keyword>
<dbReference type="SUPFAM" id="SSF52540">
    <property type="entry name" value="P-loop containing nucleoside triphosphate hydrolases"/>
    <property type="match status" value="1"/>
</dbReference>
<dbReference type="GO" id="GO:0035721">
    <property type="term" value="P:intraciliary retrograde transport"/>
    <property type="evidence" value="ECO:0000318"/>
    <property type="project" value="GO_Central"/>
</dbReference>
<evidence type="ECO:0000256" key="9">
    <source>
        <dbReference type="ARBA" id="ARBA00022794"/>
    </source>
</evidence>
<dbReference type="GO" id="GO:0035869">
    <property type="term" value="C:ciliary transition zone"/>
    <property type="evidence" value="ECO:0007669"/>
    <property type="project" value="EnsemblMetazoa"/>
</dbReference>
<keyword evidence="13" id="KW-0206">Cytoskeleton</keyword>
<dbReference type="InterPro" id="IPR022780">
    <property type="entry name" value="Dynein_light_int_chain"/>
</dbReference>
<dbReference type="GO" id="GO:0005930">
    <property type="term" value="C:axoneme"/>
    <property type="evidence" value="ECO:0000318"/>
    <property type="project" value="GO_Central"/>
</dbReference>
<evidence type="ECO:0000313" key="15">
    <source>
        <dbReference type="EnsemblMetazoa" id="PPA21711.1"/>
    </source>
</evidence>
<evidence type="ECO:0000256" key="2">
    <source>
        <dbReference type="ARBA" id="ARBA00004300"/>
    </source>
</evidence>
<evidence type="ECO:0000256" key="3">
    <source>
        <dbReference type="ARBA" id="ARBA00004430"/>
    </source>
</evidence>
<keyword evidence="16" id="KW-1185">Reference proteome</keyword>
<dbReference type="GO" id="GO:0097730">
    <property type="term" value="C:non-motile cilium"/>
    <property type="evidence" value="ECO:0007669"/>
    <property type="project" value="EnsemblMetazoa"/>
</dbReference>
<keyword evidence="8" id="KW-0493">Microtubule</keyword>
<dbReference type="GO" id="GO:0005813">
    <property type="term" value="C:centrosome"/>
    <property type="evidence" value="ECO:0007669"/>
    <property type="project" value="UniProtKB-SubCell"/>
</dbReference>
<keyword evidence="9" id="KW-0970">Cilium biogenesis/degradation</keyword>
<sequence length="378" mass="43263">MDVDLWDLAKKKIAEKEEAKRKGETELAEEEERTSWKDERTLLICGGKSSGKTSTILRFVDKNESSRPTTALEYLYARRMRGATKQLCHVWELGGGTRLNNLLKIPITKSTITSLSIIIVVDLTKPHELRNTVEGLLPFAKREVDRSLKELNAEKPREYDELIKEMKHRLENNKEQEACLPFPIPLAFIGNKYDEFQNREPDERRKMCKMMRFLAHYYGATLVFYSSKLETTLAKGRLLFAHHAFGAHLGRSSQTDINKPLFVPVGLDSYSDIGPPPMGDSSFSALRSTQPIDLWWGVFSESFPSQARKSVDTTVIILFHESKSDKVVDPSLDQRFAEPAVDTLIEQKKRDLEIYIRQKKERSAAEERAAESIRKAQN</sequence>
<dbReference type="Gene3D" id="3.40.50.300">
    <property type="entry name" value="P-loop containing nucleotide triphosphate hydrolases"/>
    <property type="match status" value="1"/>
</dbReference>
<comment type="subcellular location">
    <subcellularLocation>
        <location evidence="3">Cytoplasm</location>
        <location evidence="3">Cytoskeleton</location>
        <location evidence="3">Cilium axoneme</location>
    </subcellularLocation>
    <subcellularLocation>
        <location evidence="1">Cytoplasm</location>
        <location evidence="1">Cytoskeleton</location>
        <location evidence="1">Cilium basal body</location>
    </subcellularLocation>
    <subcellularLocation>
        <location evidence="2">Cytoplasm</location>
        <location evidence="2">Cytoskeleton</location>
        <location evidence="2">Microtubule organizing center</location>
        <location evidence="2">Centrosome</location>
    </subcellularLocation>
</comment>
<keyword evidence="7" id="KW-0963">Cytoplasm</keyword>
<evidence type="ECO:0000256" key="13">
    <source>
        <dbReference type="ARBA" id="ARBA00023212"/>
    </source>
</evidence>
<evidence type="ECO:0000256" key="10">
    <source>
        <dbReference type="ARBA" id="ARBA00023017"/>
    </source>
</evidence>
<keyword evidence="12" id="KW-0505">Motor protein</keyword>
<dbReference type="GO" id="GO:0005868">
    <property type="term" value="C:cytoplasmic dynein complex"/>
    <property type="evidence" value="ECO:0000318"/>
    <property type="project" value="GO_Central"/>
</dbReference>
<reference evidence="16" key="1">
    <citation type="journal article" date="2008" name="Nat. Genet.">
        <title>The Pristionchus pacificus genome provides a unique perspective on nematode lifestyle and parasitism.</title>
        <authorList>
            <person name="Dieterich C."/>
            <person name="Clifton S.W."/>
            <person name="Schuster L.N."/>
            <person name="Chinwalla A."/>
            <person name="Delehaunty K."/>
            <person name="Dinkelacker I."/>
            <person name="Fulton L."/>
            <person name="Fulton R."/>
            <person name="Godfrey J."/>
            <person name="Minx P."/>
            <person name="Mitreva M."/>
            <person name="Roeseler W."/>
            <person name="Tian H."/>
            <person name="Witte H."/>
            <person name="Yang S.P."/>
            <person name="Wilson R.K."/>
            <person name="Sommer R.J."/>
        </authorList>
    </citation>
    <scope>NUCLEOTIDE SEQUENCE [LARGE SCALE GENOMIC DNA]</scope>
    <source>
        <strain evidence="16">PS312</strain>
    </source>
</reference>
<keyword evidence="11" id="KW-0969">Cilium</keyword>
<dbReference type="Proteomes" id="UP000005239">
    <property type="component" value="Unassembled WGS sequence"/>
</dbReference>
<evidence type="ECO:0000256" key="6">
    <source>
        <dbReference type="ARBA" id="ARBA00022473"/>
    </source>
</evidence>
<dbReference type="PANTHER" id="PTHR13236:SF0">
    <property type="entry name" value="CYTOPLASMIC DYNEIN 2 LIGHT INTERMEDIATE CHAIN 1"/>
    <property type="match status" value="1"/>
</dbReference>
<evidence type="ECO:0000256" key="7">
    <source>
        <dbReference type="ARBA" id="ARBA00022490"/>
    </source>
</evidence>
<dbReference type="GO" id="GO:0036064">
    <property type="term" value="C:ciliary basal body"/>
    <property type="evidence" value="ECO:0000318"/>
    <property type="project" value="GO_Central"/>
</dbReference>
<evidence type="ECO:0000256" key="5">
    <source>
        <dbReference type="ARBA" id="ARBA00018863"/>
    </source>
</evidence>
<evidence type="ECO:0000256" key="4">
    <source>
        <dbReference type="ARBA" id="ARBA00006831"/>
    </source>
</evidence>
<dbReference type="AlphaFoldDB" id="A0A8R1UDL1"/>
<dbReference type="PANTHER" id="PTHR13236">
    <property type="entry name" value="DYNEIN 2 LIGHT INTERMEDIATE CHAIN, ISOFORM 2"/>
    <property type="match status" value="1"/>
</dbReference>
<dbReference type="GO" id="GO:0097546">
    <property type="term" value="C:ciliary base"/>
    <property type="evidence" value="ECO:0007669"/>
    <property type="project" value="EnsemblMetazoa"/>
</dbReference>
<comment type="similarity">
    <text evidence="4">Belongs to the dynein light intermediate chain family.</text>
</comment>
<keyword evidence="10" id="KW-0243">Dynein</keyword>
<protein>
    <recommendedName>
        <fullName evidence="5">Cytoplasmic dynein 2 light intermediate chain 1</fullName>
    </recommendedName>
</protein>
<evidence type="ECO:0000256" key="8">
    <source>
        <dbReference type="ARBA" id="ARBA00022701"/>
    </source>
</evidence>
<dbReference type="GO" id="GO:0035735">
    <property type="term" value="P:intraciliary transport involved in cilium assembly"/>
    <property type="evidence" value="ECO:0000318"/>
    <property type="project" value="GO_Central"/>
</dbReference>
<dbReference type="GO" id="GO:0045504">
    <property type="term" value="F:dynein heavy chain binding"/>
    <property type="evidence" value="ECO:0000318"/>
    <property type="project" value="GO_Central"/>
</dbReference>
<evidence type="ECO:0000256" key="12">
    <source>
        <dbReference type="ARBA" id="ARBA00023175"/>
    </source>
</evidence>
<dbReference type="Pfam" id="PF05783">
    <property type="entry name" value="DLIC"/>
    <property type="match status" value="1"/>
</dbReference>
<dbReference type="GO" id="GO:0005874">
    <property type="term" value="C:microtubule"/>
    <property type="evidence" value="ECO:0007669"/>
    <property type="project" value="UniProtKB-KW"/>
</dbReference>
<gene>
    <name evidence="15" type="primary">WBGene00111265</name>
</gene>
<dbReference type="EnsemblMetazoa" id="PPA21711.1">
    <property type="protein sequence ID" value="PPA21711.1"/>
    <property type="gene ID" value="WBGene00111265"/>
</dbReference>
<organism evidence="15 16">
    <name type="scientific">Pristionchus pacificus</name>
    <name type="common">Parasitic nematode worm</name>
    <dbReference type="NCBI Taxonomy" id="54126"/>
    <lineage>
        <taxon>Eukaryota</taxon>
        <taxon>Metazoa</taxon>
        <taxon>Ecdysozoa</taxon>
        <taxon>Nematoda</taxon>
        <taxon>Chromadorea</taxon>
        <taxon>Rhabditida</taxon>
        <taxon>Rhabditina</taxon>
        <taxon>Diplogasteromorpha</taxon>
        <taxon>Diplogasteroidea</taxon>
        <taxon>Neodiplogasteridae</taxon>
        <taxon>Pristionchus</taxon>
    </lineage>
</organism>
<accession>A0A8R1UDL1</accession>
<evidence type="ECO:0000256" key="1">
    <source>
        <dbReference type="ARBA" id="ARBA00004120"/>
    </source>
</evidence>
<evidence type="ECO:0000256" key="14">
    <source>
        <dbReference type="ARBA" id="ARBA00023273"/>
    </source>
</evidence>
<evidence type="ECO:0000313" key="16">
    <source>
        <dbReference type="Proteomes" id="UP000005239"/>
    </source>
</evidence>
<proteinExistence type="inferred from homology"/>
<dbReference type="GO" id="GO:1905515">
    <property type="term" value="P:non-motile cilium assembly"/>
    <property type="evidence" value="ECO:0007669"/>
    <property type="project" value="EnsemblMetazoa"/>
</dbReference>
<reference evidence="15" key="2">
    <citation type="submission" date="2022-06" db="UniProtKB">
        <authorList>
            <consortium name="EnsemblMetazoa"/>
        </authorList>
    </citation>
    <scope>IDENTIFICATION</scope>
    <source>
        <strain evidence="15">PS312</strain>
    </source>
</reference>
<evidence type="ECO:0000256" key="11">
    <source>
        <dbReference type="ARBA" id="ARBA00023069"/>
    </source>
</evidence>
<dbReference type="InterPro" id="IPR040045">
    <property type="entry name" value="DYNC2LI1"/>
</dbReference>
<dbReference type="InterPro" id="IPR027417">
    <property type="entry name" value="P-loop_NTPase"/>
</dbReference>